<reference evidence="2 3" key="1">
    <citation type="journal article" date="2010" name="ISME J.">
        <title>Fine-scale evolution: genomic, phenotypic and ecological differentiation in two coexisting Salinibacter ruber strains.</title>
        <authorList>
            <person name="Pena A."/>
            <person name="Teeling H."/>
            <person name="Huerta-Cepas J."/>
            <person name="Santos F."/>
            <person name="Yarza P."/>
            <person name="Brito-Echeverria J."/>
            <person name="Lucio M."/>
            <person name="Schmitt-Kopplin P."/>
            <person name="Meseguer I."/>
            <person name="Schenowitz C."/>
            <person name="Dossat C."/>
            <person name="Barbe V."/>
            <person name="Dopazo J."/>
            <person name="Rossello-Mora R."/>
            <person name="Schuler M."/>
            <person name="Glockner F.O."/>
            <person name="Amann R."/>
            <person name="Gabaldon T."/>
            <person name="Anton J."/>
        </authorList>
    </citation>
    <scope>NUCLEOTIDE SEQUENCE [LARGE SCALE GENOMIC DNA]</scope>
    <source>
        <strain evidence="2 3">M8</strain>
    </source>
</reference>
<feature type="region of interest" description="Disordered" evidence="1">
    <location>
        <begin position="205"/>
        <end position="231"/>
    </location>
</feature>
<name>D5H7H6_SALRM</name>
<evidence type="ECO:0000256" key="1">
    <source>
        <dbReference type="SAM" id="MobiDB-lite"/>
    </source>
</evidence>
<sequence>MTALMAVSGPLVGVLIGWMLHRHADHAPAPTALQQRIEHVCAIDQCISSALASLRAYETRLLVGTQLSENGSASTKPSSMSPGKGNAPGLECGRAPLREPLDGKTLLDVKQEADEHLWDCTSALTQATAVLEEDTIRRAQELVDALLDARETLEAQEASGEASSEGVRGCVSVLHEARAQFLRTARTRLGLDALSEETDDRIAALTQQASSPSSFPRPYVAAGVRLPEERR</sequence>
<dbReference type="KEGG" id="srm:SRM_01060"/>
<feature type="compositionally biased region" description="Polar residues" evidence="1">
    <location>
        <begin position="205"/>
        <end position="214"/>
    </location>
</feature>
<reference evidence="3" key="2">
    <citation type="submission" date="2010-04" db="EMBL/GenBank/DDBJ databases">
        <title>Genome sequence of Salinibacter ruber M8.</title>
        <authorList>
            <consortium name="Genoscope"/>
        </authorList>
    </citation>
    <scope>NUCLEOTIDE SEQUENCE [LARGE SCALE GENOMIC DNA]</scope>
    <source>
        <strain evidence="3">M8</strain>
    </source>
</reference>
<proteinExistence type="predicted"/>
<accession>D5H7H6</accession>
<dbReference type="EMBL" id="FP565814">
    <property type="protein sequence ID" value="CBH23981.1"/>
    <property type="molecule type" value="Genomic_DNA"/>
</dbReference>
<protein>
    <submittedName>
        <fullName evidence="2">Uncharacterized protein</fullName>
    </submittedName>
</protein>
<dbReference type="AlphaFoldDB" id="D5H7H6"/>
<dbReference type="Proteomes" id="UP000000933">
    <property type="component" value="Chromosome"/>
</dbReference>
<evidence type="ECO:0000313" key="3">
    <source>
        <dbReference type="Proteomes" id="UP000000933"/>
    </source>
</evidence>
<evidence type="ECO:0000313" key="2">
    <source>
        <dbReference type="EMBL" id="CBH23981.1"/>
    </source>
</evidence>
<feature type="region of interest" description="Disordered" evidence="1">
    <location>
        <begin position="68"/>
        <end position="88"/>
    </location>
</feature>
<organism evidence="2 3">
    <name type="scientific">Salinibacter ruber (strain M8)</name>
    <dbReference type="NCBI Taxonomy" id="761659"/>
    <lineage>
        <taxon>Bacteria</taxon>
        <taxon>Pseudomonadati</taxon>
        <taxon>Rhodothermota</taxon>
        <taxon>Rhodothermia</taxon>
        <taxon>Rhodothermales</taxon>
        <taxon>Salinibacteraceae</taxon>
        <taxon>Salinibacter</taxon>
    </lineage>
</organism>
<dbReference type="HOGENOM" id="CLU_1293556_0_0_10"/>
<gene>
    <name evidence="2" type="ordered locus">SRM_01060</name>
</gene>
<feature type="compositionally biased region" description="Polar residues" evidence="1">
    <location>
        <begin position="68"/>
        <end position="81"/>
    </location>
</feature>